<organism evidence="2 3">
    <name type="scientific">Flavilitoribacter nigricans (strain ATCC 23147 / DSM 23189 / NBRC 102662 / NCIMB 1420 / SS-2)</name>
    <name type="common">Lewinella nigricans</name>
    <dbReference type="NCBI Taxonomy" id="1122177"/>
    <lineage>
        <taxon>Bacteria</taxon>
        <taxon>Pseudomonadati</taxon>
        <taxon>Bacteroidota</taxon>
        <taxon>Saprospiria</taxon>
        <taxon>Saprospirales</taxon>
        <taxon>Lewinellaceae</taxon>
        <taxon>Flavilitoribacter</taxon>
    </lineage>
</organism>
<dbReference type="SUPFAM" id="SSF55464">
    <property type="entry name" value="Origin of replication-binding domain, RBD-like"/>
    <property type="match status" value="1"/>
</dbReference>
<dbReference type="Pfam" id="PF08751">
    <property type="entry name" value="TrwC"/>
    <property type="match status" value="1"/>
</dbReference>
<name>A0A2D0N789_FLAN2</name>
<dbReference type="InterPro" id="IPR027417">
    <property type="entry name" value="P-loop_NTPase"/>
</dbReference>
<reference evidence="2 3" key="1">
    <citation type="submission" date="2017-10" db="EMBL/GenBank/DDBJ databases">
        <title>The draft genome sequence of Lewinella nigricans NBRC 102662.</title>
        <authorList>
            <person name="Wang K."/>
        </authorList>
    </citation>
    <scope>NUCLEOTIDE SEQUENCE [LARGE SCALE GENOMIC DNA]</scope>
    <source>
        <strain evidence="2 3">NBRC 102662</strain>
    </source>
</reference>
<dbReference type="SMART" id="SM00382">
    <property type="entry name" value="AAA"/>
    <property type="match status" value="1"/>
</dbReference>
<dbReference type="InterPro" id="IPR003593">
    <property type="entry name" value="AAA+_ATPase"/>
</dbReference>
<dbReference type="OrthoDB" id="1826980at2"/>
<dbReference type="Gene3D" id="3.40.50.300">
    <property type="entry name" value="P-loop containing nucleotide triphosphate hydrolases"/>
    <property type="match status" value="2"/>
</dbReference>
<dbReference type="NCBIfam" id="NF041492">
    <property type="entry name" value="MobF"/>
    <property type="match status" value="1"/>
</dbReference>
<dbReference type="RefSeq" id="WP_099152410.1">
    <property type="nucleotide sequence ID" value="NZ_PDUD01000026.1"/>
</dbReference>
<gene>
    <name evidence="2" type="ORF">CRP01_22765</name>
</gene>
<comment type="caution">
    <text evidence="2">The sequence shown here is derived from an EMBL/GenBank/DDBJ whole genome shotgun (WGS) entry which is preliminary data.</text>
</comment>
<dbReference type="Gene3D" id="2.30.30.940">
    <property type="match status" value="1"/>
</dbReference>
<dbReference type="Proteomes" id="UP000223913">
    <property type="component" value="Unassembled WGS sequence"/>
</dbReference>
<dbReference type="InterPro" id="IPR014059">
    <property type="entry name" value="TraI/TrwC_relax"/>
</dbReference>
<dbReference type="NCBIfam" id="TIGR02686">
    <property type="entry name" value="relax_trwC"/>
    <property type="match status" value="1"/>
</dbReference>
<dbReference type="SUPFAM" id="SSF52540">
    <property type="entry name" value="P-loop containing nucleoside triphosphate hydrolases"/>
    <property type="match status" value="2"/>
</dbReference>
<protein>
    <recommendedName>
        <fullName evidence="1">AAA+ ATPase domain-containing protein</fullName>
    </recommendedName>
</protein>
<evidence type="ECO:0000313" key="2">
    <source>
        <dbReference type="EMBL" id="PHN04384.1"/>
    </source>
</evidence>
<dbReference type="AlphaFoldDB" id="A0A2D0N789"/>
<evidence type="ECO:0000259" key="1">
    <source>
        <dbReference type="SMART" id="SM00382"/>
    </source>
</evidence>
<dbReference type="Pfam" id="PF13604">
    <property type="entry name" value="AAA_30"/>
    <property type="match status" value="1"/>
</dbReference>
<sequence>MLRITTSRSAAGALQYFNKGLTKSDYYAEKGEIIGKWQGRTAERLGLSGDVGKEQFEALAYNKDPATGEQLTVRNASSRRVGYDFTFSVPKSVSVVYGLTKDNEIYEAFNAAVQETMLEIEQNAATRVRSNGRNENRTTGNLVWGTFTHDDARPVGGIPDPHLHQHVFVFNVTYDDQEKRFKAAQFGDIKADGAYYEAVFNSRLADKLQKVGYQIERNERDFEFKGFGRSTIDKYSNRTREINQKAKELGLTFAEDKAELGAKTRANKRDGYDKEDIRLQWRSRLSEKELELVHTAKGEPPPGGGTAVEKKMGRAREAFDYALDHSLERKSVAGEKELLILGLKRGIGTITPEDLEKELASRKDLLSNKDRKSGEVIYTTPEALAEENRLRDSARAGKGTFQPIHSDYQVKNEMLTAEQTAAVKHVLSSKDFITVVTGDAGTGKTWSIKEVAEGMKEKAVTFGAFAPSSAASREVQRGDGFENATTIAELLQSKKLQESVKDGVIWVDEAGMVGNKTMNQVIKVAQEQNARILLTGDTKQHGSVERGDALRIIEEFGGIQPARISKIQRQKVDAYRKAVENISKDQVEKGYQLLDRMGAIKEAPDFEQAKVNVAGEYAASVKAKENVLIVATTHAQGKAVTETIREKLKTEGMLRGEEKRYAVQKNLSYTDAQKKDRANYSEGMIVQFHQNVKGGIKRGTKYQVLGKDQNGDVLVADEQKNRMVLPVKAANKFSVYRKEEIELAQGDQIRITQNGFSNEKKRLNNGNILSVVGFDQKGNIIASTGKNEVTVGKNFGNLSHGYYTTSPGSQGKSVNRVIIMQSTMTGRAASKEQFYVSASRGKFAISIHTDDKQQLLRSVQRSSQRMTAGQVASSGQQPERTGLDKLKVIGSIYRTAVSKVANLKDTWQNKTVGIISMIPKPPQPIKHAPVRSK</sequence>
<accession>A0A2D0N789</accession>
<evidence type="ECO:0000313" key="3">
    <source>
        <dbReference type="Proteomes" id="UP000223913"/>
    </source>
</evidence>
<keyword evidence="3" id="KW-1185">Reference proteome</keyword>
<dbReference type="EMBL" id="PDUD01000026">
    <property type="protein sequence ID" value="PHN04384.1"/>
    <property type="molecule type" value="Genomic_DNA"/>
</dbReference>
<dbReference type="InterPro" id="IPR014862">
    <property type="entry name" value="TrwC"/>
</dbReference>
<feature type="domain" description="AAA+ ATPase" evidence="1">
    <location>
        <begin position="430"/>
        <end position="654"/>
    </location>
</feature>
<proteinExistence type="predicted"/>